<keyword evidence="2" id="KW-0732">Signal</keyword>
<accession>A0ABP7K2S4</accession>
<dbReference type="Proteomes" id="UP001399917">
    <property type="component" value="Unassembled WGS sequence"/>
</dbReference>
<feature type="signal peptide" evidence="2">
    <location>
        <begin position="1"/>
        <end position="20"/>
    </location>
</feature>
<gene>
    <name evidence="3" type="ORF">GCM10022404_10590</name>
</gene>
<feature type="transmembrane region" description="Helical" evidence="1">
    <location>
        <begin position="115"/>
        <end position="134"/>
    </location>
</feature>
<evidence type="ECO:0000313" key="4">
    <source>
        <dbReference type="Proteomes" id="UP001399917"/>
    </source>
</evidence>
<keyword evidence="1" id="KW-1133">Transmembrane helix</keyword>
<name>A0ABP7K2S4_9RHOB</name>
<dbReference type="RefSeq" id="WP_344844539.1">
    <property type="nucleotide sequence ID" value="NZ_BAABDF010000005.1"/>
</dbReference>
<evidence type="ECO:0008006" key="5">
    <source>
        <dbReference type="Google" id="ProtNLM"/>
    </source>
</evidence>
<dbReference type="EMBL" id="BAABDF010000005">
    <property type="protein sequence ID" value="GAA3861829.1"/>
    <property type="molecule type" value="Genomic_DNA"/>
</dbReference>
<keyword evidence="4" id="KW-1185">Reference proteome</keyword>
<evidence type="ECO:0000313" key="3">
    <source>
        <dbReference type="EMBL" id="GAA3861829.1"/>
    </source>
</evidence>
<comment type="caution">
    <text evidence="3">The sequence shown here is derived from an EMBL/GenBank/DDBJ whole genome shotgun (WGS) entry which is preliminary data.</text>
</comment>
<proteinExistence type="predicted"/>
<evidence type="ECO:0000256" key="1">
    <source>
        <dbReference type="SAM" id="Phobius"/>
    </source>
</evidence>
<organism evidence="3 4">
    <name type="scientific">Celeribacter arenosi</name>
    <dbReference type="NCBI Taxonomy" id="792649"/>
    <lineage>
        <taxon>Bacteria</taxon>
        <taxon>Pseudomonadati</taxon>
        <taxon>Pseudomonadota</taxon>
        <taxon>Alphaproteobacteria</taxon>
        <taxon>Rhodobacterales</taxon>
        <taxon>Roseobacteraceae</taxon>
        <taxon>Celeribacter</taxon>
    </lineage>
</organism>
<keyword evidence="1" id="KW-0472">Membrane</keyword>
<reference evidence="4" key="1">
    <citation type="journal article" date="2019" name="Int. J. Syst. Evol. Microbiol.">
        <title>The Global Catalogue of Microorganisms (GCM) 10K type strain sequencing project: providing services to taxonomists for standard genome sequencing and annotation.</title>
        <authorList>
            <consortium name="The Broad Institute Genomics Platform"/>
            <consortium name="The Broad Institute Genome Sequencing Center for Infectious Disease"/>
            <person name="Wu L."/>
            <person name="Ma J."/>
        </authorList>
    </citation>
    <scope>NUCLEOTIDE SEQUENCE [LARGE SCALE GENOMIC DNA]</scope>
    <source>
        <strain evidence="4">JCM 17190</strain>
    </source>
</reference>
<sequence>MKRLLSVLALATVVAAPASAATFSVEAFSFLSAEVSSFSFKFDDLDGDTLASIDEVYDFSGITVLGTEYTALTGLPVINGVSDGTGEHFSFETSLGGTTAVPGFLFILESAEIPAVPLPASGALLLPALGLLAFKRKRRKA</sequence>
<protein>
    <recommendedName>
        <fullName evidence="5">VPLPA-CTERM protein sorting domain-containing protein</fullName>
    </recommendedName>
</protein>
<feature type="chain" id="PRO_5047516070" description="VPLPA-CTERM protein sorting domain-containing protein" evidence="2">
    <location>
        <begin position="21"/>
        <end position="141"/>
    </location>
</feature>
<evidence type="ECO:0000256" key="2">
    <source>
        <dbReference type="SAM" id="SignalP"/>
    </source>
</evidence>
<keyword evidence="1" id="KW-0812">Transmembrane</keyword>